<feature type="transmembrane region" description="Helical" evidence="1">
    <location>
        <begin position="24"/>
        <end position="41"/>
    </location>
</feature>
<reference evidence="2" key="1">
    <citation type="submission" date="2024-06" db="EMBL/GenBank/DDBJ databases">
        <title>Caulobacter inopinatus, sp. nov.</title>
        <authorList>
            <person name="Donachie S.P."/>
        </authorList>
    </citation>
    <scope>NUCLEOTIDE SEQUENCE</scope>
    <source>
        <strain evidence="2">73W</strain>
    </source>
</reference>
<dbReference type="RefSeq" id="WP_369061898.1">
    <property type="nucleotide sequence ID" value="NZ_CP158375.1"/>
</dbReference>
<evidence type="ECO:0000313" key="2">
    <source>
        <dbReference type="EMBL" id="XDO98182.1"/>
    </source>
</evidence>
<name>A0AB39KX61_9CAUL</name>
<sequence length="68" mass="7498">MKQPLNDQAEERAPSGLKRHKVHPIIWLVLAVFLAWGAIALSQCDGLRRMPGGEVAPQADMNNLSPPR</sequence>
<keyword evidence="1" id="KW-1133">Transmembrane helix</keyword>
<keyword evidence="1" id="KW-0812">Transmembrane</keyword>
<gene>
    <name evidence="2" type="ORF">ABOZ73_07130</name>
</gene>
<evidence type="ECO:0000256" key="1">
    <source>
        <dbReference type="SAM" id="Phobius"/>
    </source>
</evidence>
<dbReference type="EMBL" id="CP158375">
    <property type="protein sequence ID" value="XDO98182.1"/>
    <property type="molecule type" value="Genomic_DNA"/>
</dbReference>
<accession>A0AB39KX61</accession>
<dbReference type="AlphaFoldDB" id="A0AB39KX61"/>
<organism evidence="2">
    <name type="scientific">Caulobacter sp. 73W</name>
    <dbReference type="NCBI Taxonomy" id="3161137"/>
    <lineage>
        <taxon>Bacteria</taxon>
        <taxon>Pseudomonadati</taxon>
        <taxon>Pseudomonadota</taxon>
        <taxon>Alphaproteobacteria</taxon>
        <taxon>Caulobacterales</taxon>
        <taxon>Caulobacteraceae</taxon>
        <taxon>Caulobacter</taxon>
    </lineage>
</organism>
<protein>
    <submittedName>
        <fullName evidence="2">Uncharacterized protein</fullName>
    </submittedName>
</protein>
<keyword evidence="1" id="KW-0472">Membrane</keyword>
<proteinExistence type="predicted"/>